<comment type="caution">
    <text evidence="2">The sequence shown here is derived from an EMBL/GenBank/DDBJ whole genome shotgun (WGS) entry which is preliminary data.</text>
</comment>
<dbReference type="Pfam" id="PF03167">
    <property type="entry name" value="UDG"/>
    <property type="match status" value="1"/>
</dbReference>
<dbReference type="Proteomes" id="UP000282818">
    <property type="component" value="Unassembled WGS sequence"/>
</dbReference>
<dbReference type="InterPro" id="IPR036895">
    <property type="entry name" value="Uracil-DNA_glycosylase-like_sf"/>
</dbReference>
<dbReference type="SMART" id="SM00987">
    <property type="entry name" value="UreE_C"/>
    <property type="match status" value="1"/>
</dbReference>
<dbReference type="InterPro" id="IPR005122">
    <property type="entry name" value="Uracil-DNA_glycosylase-like"/>
</dbReference>
<dbReference type="SUPFAM" id="SSF52141">
    <property type="entry name" value="Uracil-DNA glycosylase-like"/>
    <property type="match status" value="1"/>
</dbReference>
<dbReference type="PANTHER" id="PTHR42160">
    <property type="entry name" value="URACIL-DNA GLYCOSYLASE SUPERFAMILY PROTEIN"/>
    <property type="match status" value="1"/>
</dbReference>
<gene>
    <name evidence="2" type="ORF">EOE65_04010</name>
</gene>
<dbReference type="AlphaFoldDB" id="A0A437QEG8"/>
<keyword evidence="3" id="KW-1185">Reference proteome</keyword>
<dbReference type="CDD" id="cd10033">
    <property type="entry name" value="UDG_like"/>
    <property type="match status" value="1"/>
</dbReference>
<accession>A0A437QEG8</accession>
<evidence type="ECO:0000313" key="3">
    <source>
        <dbReference type="Proteomes" id="UP000282818"/>
    </source>
</evidence>
<organism evidence="2 3">
    <name type="scientific">Neptunomonas marina</name>
    <dbReference type="NCBI Taxonomy" id="1815562"/>
    <lineage>
        <taxon>Bacteria</taxon>
        <taxon>Pseudomonadati</taxon>
        <taxon>Pseudomonadota</taxon>
        <taxon>Gammaproteobacteria</taxon>
        <taxon>Oceanospirillales</taxon>
        <taxon>Oceanospirillaceae</taxon>
        <taxon>Neptunomonas</taxon>
    </lineage>
</organism>
<feature type="domain" description="Uracil-DNA glycosylase-like" evidence="1">
    <location>
        <begin position="24"/>
        <end position="180"/>
    </location>
</feature>
<sequence length="189" mass="21112">MTTLENVKRCTVCAAQLPNPPKPILQFNPKAKILIAGQAPGQIAHDAGVPFQDASGERLRSWMGITKNIFYDATQVAILPMAFCYPGRGKSGDLAPSPECAKHWHAALLSELTACELILVVGKYAMRYHLGIVNPAVTSVVADWNYVGNCYFPLPHPSPRNNIWLRRNPWFEERCVPLLQNRVRSILEY</sequence>
<dbReference type="PANTHER" id="PTHR42160:SF1">
    <property type="entry name" value="URACIL-DNA GLYCOSYLASE SUPERFAMILY PROTEIN"/>
    <property type="match status" value="1"/>
</dbReference>
<dbReference type="InterPro" id="IPR047124">
    <property type="entry name" value="HI_0220.2"/>
</dbReference>
<evidence type="ECO:0000259" key="1">
    <source>
        <dbReference type="SMART" id="SM00986"/>
    </source>
</evidence>
<dbReference type="SMART" id="SM00986">
    <property type="entry name" value="UDG"/>
    <property type="match status" value="1"/>
</dbReference>
<reference evidence="2 3" key="1">
    <citation type="submission" date="2019-01" db="EMBL/GenBank/DDBJ databases">
        <authorList>
            <person name="Chen W.-M."/>
        </authorList>
    </citation>
    <scope>NUCLEOTIDE SEQUENCE [LARGE SCALE GENOMIC DNA]</scope>
    <source>
        <strain evidence="2 3">HPM-16</strain>
    </source>
</reference>
<protein>
    <submittedName>
        <fullName evidence="2">Uracil-DNA glycosylase family protein</fullName>
    </submittedName>
</protein>
<proteinExistence type="predicted"/>
<evidence type="ECO:0000313" key="2">
    <source>
        <dbReference type="EMBL" id="RVU32829.1"/>
    </source>
</evidence>
<name>A0A437QEG8_9GAMM</name>
<dbReference type="Gene3D" id="3.40.470.10">
    <property type="entry name" value="Uracil-DNA glycosylase-like domain"/>
    <property type="match status" value="1"/>
</dbReference>
<dbReference type="EMBL" id="SACQ01000001">
    <property type="protein sequence ID" value="RVU32829.1"/>
    <property type="molecule type" value="Genomic_DNA"/>
</dbReference>